<dbReference type="Gene3D" id="3.40.50.300">
    <property type="entry name" value="P-loop containing nucleotide triphosphate hydrolases"/>
    <property type="match status" value="1"/>
</dbReference>
<keyword evidence="2" id="KW-0418">Kinase</keyword>
<dbReference type="SUPFAM" id="SSF52540">
    <property type="entry name" value="P-loop containing nucleoside triphosphate hydrolases"/>
    <property type="match status" value="1"/>
</dbReference>
<protein>
    <submittedName>
        <fullName evidence="2">Thymidylate kinase</fullName>
    </submittedName>
</protein>
<gene>
    <name evidence="2" type="ORF">DWU98_04475</name>
</gene>
<dbReference type="InterPro" id="IPR039430">
    <property type="entry name" value="Thymidylate_kin-like_dom"/>
</dbReference>
<dbReference type="Pfam" id="PF02223">
    <property type="entry name" value="Thymidylate_kin"/>
    <property type="match status" value="1"/>
</dbReference>
<evidence type="ECO:0000313" key="3">
    <source>
        <dbReference type="Proteomes" id="UP000254258"/>
    </source>
</evidence>
<sequence length="202" mass="22410">MSLLITFDGPKGVGKTTLVALVHQRLLAGGYTVEALVEKNLMDEMLGPPLGEAYKALKNSPGERSETYVADLHRRGRLLIGGRHLDSSQADIVLLDRWYPSEAVFRRHIDVVAAIDANLRDGVCVPDLAFAVTCTPEISWERAHSRERSLDSKVIFSLEEHRGSTFRFERLAKKYGWRLLRSEVAGSNELSDQVVAAIAAHS</sequence>
<feature type="domain" description="Thymidylate kinase-like" evidence="1">
    <location>
        <begin position="7"/>
        <end position="177"/>
    </location>
</feature>
<keyword evidence="2" id="KW-0808">Transferase</keyword>
<name>A0A370X5X0_9GAMM</name>
<dbReference type="EMBL" id="QRBE01000002">
    <property type="protein sequence ID" value="RDS83595.1"/>
    <property type="molecule type" value="Genomic_DNA"/>
</dbReference>
<comment type="caution">
    <text evidence="2">The sequence shown here is derived from an EMBL/GenBank/DDBJ whole genome shotgun (WGS) entry which is preliminary data.</text>
</comment>
<accession>A0A370X5X0</accession>
<dbReference type="AlphaFoldDB" id="A0A370X5X0"/>
<dbReference type="Proteomes" id="UP000254258">
    <property type="component" value="Unassembled WGS sequence"/>
</dbReference>
<reference evidence="2 3" key="1">
    <citation type="submission" date="2018-07" db="EMBL/GenBank/DDBJ databases">
        <title>Dyella monticola sp. nov. and Dyella psychrodurans sp. nov. isolated from monsoon evergreen broad-leaved forest soil of Dinghu Mountain, China.</title>
        <authorList>
            <person name="Gao Z."/>
            <person name="Qiu L."/>
        </authorList>
    </citation>
    <scope>NUCLEOTIDE SEQUENCE [LARGE SCALE GENOMIC DNA]</scope>
    <source>
        <strain evidence="2 3">4G-K06</strain>
    </source>
</reference>
<dbReference type="RefSeq" id="WP_115494308.1">
    <property type="nucleotide sequence ID" value="NZ_QRBE01000002.1"/>
</dbReference>
<evidence type="ECO:0000313" key="2">
    <source>
        <dbReference type="EMBL" id="RDS83595.1"/>
    </source>
</evidence>
<evidence type="ECO:0000259" key="1">
    <source>
        <dbReference type="Pfam" id="PF02223"/>
    </source>
</evidence>
<keyword evidence="3" id="KW-1185">Reference proteome</keyword>
<dbReference type="InterPro" id="IPR027417">
    <property type="entry name" value="P-loop_NTPase"/>
</dbReference>
<dbReference type="GO" id="GO:0016301">
    <property type="term" value="F:kinase activity"/>
    <property type="evidence" value="ECO:0007669"/>
    <property type="project" value="UniProtKB-KW"/>
</dbReference>
<proteinExistence type="predicted"/>
<dbReference type="OrthoDB" id="6985838at2"/>
<organism evidence="2 3">
    <name type="scientific">Dyella monticola</name>
    <dbReference type="NCBI Taxonomy" id="1927958"/>
    <lineage>
        <taxon>Bacteria</taxon>
        <taxon>Pseudomonadati</taxon>
        <taxon>Pseudomonadota</taxon>
        <taxon>Gammaproteobacteria</taxon>
        <taxon>Lysobacterales</taxon>
        <taxon>Rhodanobacteraceae</taxon>
        <taxon>Dyella</taxon>
    </lineage>
</organism>